<proteinExistence type="predicted"/>
<dbReference type="Gramene" id="NC8G0217940.1">
    <property type="protein sequence ID" value="NC8G0217940.1:cds"/>
    <property type="gene ID" value="NC8G0217940"/>
</dbReference>
<protein>
    <submittedName>
        <fullName evidence="1">Uncharacterized protein</fullName>
    </submittedName>
</protein>
<organism evidence="1">
    <name type="scientific">Nymphaea colorata</name>
    <name type="common">pocket water lily</name>
    <dbReference type="NCBI Taxonomy" id="210225"/>
    <lineage>
        <taxon>Eukaryota</taxon>
        <taxon>Viridiplantae</taxon>
        <taxon>Streptophyta</taxon>
        <taxon>Embryophyta</taxon>
        <taxon>Tracheophyta</taxon>
        <taxon>Spermatophyta</taxon>
        <taxon>Magnoliopsida</taxon>
        <taxon>Nymphaeales</taxon>
        <taxon>Nymphaeaceae</taxon>
        <taxon>Nymphaea</taxon>
    </lineage>
</organism>
<dbReference type="AlphaFoldDB" id="A0A5K1FVC4"/>
<dbReference type="EMBL" id="LR721786">
    <property type="protein sequence ID" value="VVW66250.1"/>
    <property type="molecule type" value="Genomic_DNA"/>
</dbReference>
<accession>A0A5K1FVC4</accession>
<gene>
    <name evidence="1" type="ORF">NYM_LOCUS25718</name>
</gene>
<reference evidence="1" key="1">
    <citation type="submission" date="2019-09" db="EMBL/GenBank/DDBJ databases">
        <authorList>
            <person name="Zhang L."/>
        </authorList>
    </citation>
    <scope>NUCLEOTIDE SEQUENCE</scope>
</reference>
<sequence length="84" mass="9102">MNKTRDKKKRKGTSIIQRSVQASKTIGRVSSLVYGAGSGTINRLQYQCFSHTLSMASSSTPLVSCKNAATNAVMITTNPAYKMK</sequence>
<name>A0A5K1FVC4_9MAGN</name>
<evidence type="ECO:0000313" key="1">
    <source>
        <dbReference type="EMBL" id="VVW66250.1"/>
    </source>
</evidence>